<comment type="caution">
    <text evidence="3">The sequence shown here is derived from an EMBL/GenBank/DDBJ whole genome shotgun (WGS) entry which is preliminary data.</text>
</comment>
<dbReference type="EMBL" id="JBEFKJ010000004">
    <property type="protein sequence ID" value="KAL2046107.1"/>
    <property type="molecule type" value="Genomic_DNA"/>
</dbReference>
<organism evidence="3 4">
    <name type="scientific">Stereocaulon virgatum</name>
    <dbReference type="NCBI Taxonomy" id="373712"/>
    <lineage>
        <taxon>Eukaryota</taxon>
        <taxon>Fungi</taxon>
        <taxon>Dikarya</taxon>
        <taxon>Ascomycota</taxon>
        <taxon>Pezizomycotina</taxon>
        <taxon>Lecanoromycetes</taxon>
        <taxon>OSLEUM clade</taxon>
        <taxon>Lecanoromycetidae</taxon>
        <taxon>Lecanorales</taxon>
        <taxon>Lecanorineae</taxon>
        <taxon>Stereocaulaceae</taxon>
        <taxon>Stereocaulon</taxon>
    </lineage>
</organism>
<keyword evidence="2" id="KW-0732">Signal</keyword>
<protein>
    <submittedName>
        <fullName evidence="3">Uncharacterized protein</fullName>
    </submittedName>
</protein>
<feature type="region of interest" description="Disordered" evidence="1">
    <location>
        <begin position="48"/>
        <end position="74"/>
    </location>
</feature>
<evidence type="ECO:0000313" key="3">
    <source>
        <dbReference type="EMBL" id="KAL2046107.1"/>
    </source>
</evidence>
<evidence type="ECO:0000256" key="2">
    <source>
        <dbReference type="SAM" id="SignalP"/>
    </source>
</evidence>
<evidence type="ECO:0000256" key="1">
    <source>
        <dbReference type="SAM" id="MobiDB-lite"/>
    </source>
</evidence>
<dbReference type="Proteomes" id="UP001590950">
    <property type="component" value="Unassembled WGS sequence"/>
</dbReference>
<keyword evidence="4" id="KW-1185">Reference proteome</keyword>
<feature type="chain" id="PRO_5046540157" evidence="2">
    <location>
        <begin position="42"/>
        <end position="204"/>
    </location>
</feature>
<evidence type="ECO:0000313" key="4">
    <source>
        <dbReference type="Proteomes" id="UP001590950"/>
    </source>
</evidence>
<gene>
    <name evidence="3" type="ORF">N7G274_001554</name>
</gene>
<sequence>MPGSISTPASPKSPHASPVMPPFSTFLSLVSLLVTLTPVIAAIPAASPPSTLSETLSNVSNNATGSSGKPLPRTYRVPDTPTTLYFYKYSNPAGLKTSAVYHTLVTSLNSVYHSAIRPSRTGDSLIGVDHVTWRFSGANIFIENHGLQGTNKLTWTMLADTLLGIGALLNDLECLQGQWTISDDVLGNIGTGYVGKDVWTGAVD</sequence>
<feature type="compositionally biased region" description="Polar residues" evidence="1">
    <location>
        <begin position="51"/>
        <end position="67"/>
    </location>
</feature>
<feature type="signal peptide" evidence="2">
    <location>
        <begin position="1"/>
        <end position="41"/>
    </location>
</feature>
<proteinExistence type="predicted"/>
<name>A0ABR4AK06_9LECA</name>
<reference evidence="3 4" key="1">
    <citation type="submission" date="2024-09" db="EMBL/GenBank/DDBJ databases">
        <title>Rethinking Asexuality: The Enigmatic Case of Functional Sexual Genes in Lepraria (Stereocaulaceae).</title>
        <authorList>
            <person name="Doellman M."/>
            <person name="Sun Y."/>
            <person name="Barcenas-Pena A."/>
            <person name="Lumbsch H.T."/>
            <person name="Grewe F."/>
        </authorList>
    </citation>
    <scope>NUCLEOTIDE SEQUENCE [LARGE SCALE GENOMIC DNA]</scope>
    <source>
        <strain evidence="3 4">Mercado 3170</strain>
    </source>
</reference>
<accession>A0ABR4AK06</accession>